<dbReference type="AlphaFoldDB" id="A0A1I5PVD5"/>
<evidence type="ECO:0000256" key="5">
    <source>
        <dbReference type="ARBA" id="ARBA00023136"/>
    </source>
</evidence>
<evidence type="ECO:0000256" key="2">
    <source>
        <dbReference type="ARBA" id="ARBA00022475"/>
    </source>
</evidence>
<accession>A0A1I5PVD5</accession>
<organism evidence="7 8">
    <name type="scientific">Geopseudomonas sagittaria</name>
    <dbReference type="NCBI Taxonomy" id="1135990"/>
    <lineage>
        <taxon>Bacteria</taxon>
        <taxon>Pseudomonadati</taxon>
        <taxon>Pseudomonadota</taxon>
        <taxon>Gammaproteobacteria</taxon>
        <taxon>Pseudomonadales</taxon>
        <taxon>Pseudomonadaceae</taxon>
        <taxon>Geopseudomonas</taxon>
    </lineage>
</organism>
<dbReference type="InterPro" id="IPR043428">
    <property type="entry name" value="LivM-like"/>
</dbReference>
<keyword evidence="3 6" id="KW-0812">Transmembrane</keyword>
<protein>
    <submittedName>
        <fullName evidence="7">Branched-chain amino acid transport system permease protein</fullName>
    </submittedName>
</protein>
<dbReference type="GO" id="GO:0015658">
    <property type="term" value="F:branched-chain amino acid transmembrane transporter activity"/>
    <property type="evidence" value="ECO:0007669"/>
    <property type="project" value="InterPro"/>
</dbReference>
<feature type="transmembrane region" description="Helical" evidence="6">
    <location>
        <begin position="38"/>
        <end position="56"/>
    </location>
</feature>
<name>A0A1I5PVD5_9GAMM</name>
<evidence type="ECO:0000313" key="7">
    <source>
        <dbReference type="EMBL" id="SFP38043.1"/>
    </source>
</evidence>
<proteinExistence type="predicted"/>
<feature type="transmembrane region" description="Helical" evidence="6">
    <location>
        <begin position="215"/>
        <end position="236"/>
    </location>
</feature>
<keyword evidence="8" id="KW-1185">Reference proteome</keyword>
<evidence type="ECO:0000313" key="8">
    <source>
        <dbReference type="Proteomes" id="UP000243084"/>
    </source>
</evidence>
<feature type="transmembrane region" description="Helical" evidence="6">
    <location>
        <begin position="293"/>
        <end position="315"/>
    </location>
</feature>
<dbReference type="CDD" id="cd06581">
    <property type="entry name" value="TM_PBP1_LivM_like"/>
    <property type="match status" value="1"/>
</dbReference>
<feature type="transmembrane region" description="Helical" evidence="6">
    <location>
        <begin position="63"/>
        <end position="83"/>
    </location>
</feature>
<feature type="transmembrane region" description="Helical" evidence="6">
    <location>
        <begin position="256"/>
        <end position="281"/>
    </location>
</feature>
<feature type="transmembrane region" description="Helical" evidence="6">
    <location>
        <begin position="124"/>
        <end position="145"/>
    </location>
</feature>
<feature type="transmembrane region" description="Helical" evidence="6">
    <location>
        <begin position="170"/>
        <end position="189"/>
    </location>
</feature>
<dbReference type="Pfam" id="PF02653">
    <property type="entry name" value="BPD_transp_2"/>
    <property type="match status" value="1"/>
</dbReference>
<sequence>MSRRIVIDLACLATFALLPLLAALLDEPFLVSLFTRLAIYGMAAASLDLLIGYGALVSFGHAAFFGLGGYVVGIVAFHTSQLLPLWGWEGSNSALLVWPLALLCCALLGLLMGYLSLRTSGVQFIMITLAFSQMLYFILGSLSLYGGDDGILLNERNSLPGLDMNDANQFYYLCVALLVGWLLFCRRLVGSRFGFVLRGLKQSERRTVSLGLQPVRYRLTAFVIAGLGAGLAGILWANYALFVSPDMAAWQKSGELMAMVILGGVGTLLGPVLGAAAYLGLEQLLSLWTEHWLLAFGPLLLLVVLFGRQGIYGLLMKGAGKPRRAKVSSALPPLAAQEVRP</sequence>
<reference evidence="8" key="1">
    <citation type="submission" date="2016-10" db="EMBL/GenBank/DDBJ databases">
        <authorList>
            <person name="Varghese N."/>
            <person name="Submissions S."/>
        </authorList>
    </citation>
    <scope>NUCLEOTIDE SEQUENCE [LARGE SCALE GENOMIC DNA]</scope>
    <source>
        <strain evidence="8">JCM 18195</strain>
    </source>
</reference>
<dbReference type="Proteomes" id="UP000243084">
    <property type="component" value="Unassembled WGS sequence"/>
</dbReference>
<dbReference type="InterPro" id="IPR001851">
    <property type="entry name" value="ABC_transp_permease"/>
</dbReference>
<keyword evidence="5 6" id="KW-0472">Membrane</keyword>
<evidence type="ECO:0000256" key="4">
    <source>
        <dbReference type="ARBA" id="ARBA00022989"/>
    </source>
</evidence>
<evidence type="ECO:0000256" key="3">
    <source>
        <dbReference type="ARBA" id="ARBA00022692"/>
    </source>
</evidence>
<dbReference type="GO" id="GO:0005886">
    <property type="term" value="C:plasma membrane"/>
    <property type="evidence" value="ECO:0007669"/>
    <property type="project" value="UniProtKB-SubCell"/>
</dbReference>
<gene>
    <name evidence="7" type="ORF">SAMN05216229_10259</name>
</gene>
<comment type="subcellular location">
    <subcellularLocation>
        <location evidence="1">Cell inner membrane</location>
        <topology evidence="1">Multi-pass membrane protein</topology>
    </subcellularLocation>
</comment>
<keyword evidence="2" id="KW-1003">Cell membrane</keyword>
<dbReference type="PANTHER" id="PTHR30482">
    <property type="entry name" value="HIGH-AFFINITY BRANCHED-CHAIN AMINO ACID TRANSPORT SYSTEM PERMEASE"/>
    <property type="match status" value="1"/>
</dbReference>
<evidence type="ECO:0000256" key="6">
    <source>
        <dbReference type="SAM" id="Phobius"/>
    </source>
</evidence>
<dbReference type="PANTHER" id="PTHR30482:SF17">
    <property type="entry name" value="ABC TRANSPORTER ATP-BINDING PROTEIN"/>
    <property type="match status" value="1"/>
</dbReference>
<dbReference type="OrthoDB" id="9034298at2"/>
<evidence type="ECO:0000256" key="1">
    <source>
        <dbReference type="ARBA" id="ARBA00004429"/>
    </source>
</evidence>
<keyword evidence="4 6" id="KW-1133">Transmembrane helix</keyword>
<dbReference type="RefSeq" id="WP_092428016.1">
    <property type="nucleotide sequence ID" value="NZ_FOXM01000002.1"/>
</dbReference>
<feature type="transmembrane region" description="Helical" evidence="6">
    <location>
        <begin position="95"/>
        <end position="117"/>
    </location>
</feature>
<dbReference type="EMBL" id="FOXM01000002">
    <property type="protein sequence ID" value="SFP38043.1"/>
    <property type="molecule type" value="Genomic_DNA"/>
</dbReference>